<dbReference type="CDD" id="cd22970">
    <property type="entry name" value="DD_NDKH5-like"/>
    <property type="match status" value="1"/>
</dbReference>
<dbReference type="PANTHER" id="PTHR46161">
    <property type="entry name" value="NUCLEOSIDE DIPHOSPHATE KINASE"/>
    <property type="match status" value="1"/>
</dbReference>
<name>A0A195F349_9HYME</name>
<dbReference type="PRINTS" id="PR01243">
    <property type="entry name" value="NUCDPKINASE"/>
</dbReference>
<dbReference type="EMBL" id="KQ981855">
    <property type="protein sequence ID" value="KYN34888.1"/>
    <property type="molecule type" value="Genomic_DNA"/>
</dbReference>
<dbReference type="GO" id="GO:0006228">
    <property type="term" value="P:UTP biosynthetic process"/>
    <property type="evidence" value="ECO:0007669"/>
    <property type="project" value="InterPro"/>
</dbReference>
<organism evidence="5 6">
    <name type="scientific">Trachymyrmex septentrionalis</name>
    <dbReference type="NCBI Taxonomy" id="34720"/>
    <lineage>
        <taxon>Eukaryota</taxon>
        <taxon>Metazoa</taxon>
        <taxon>Ecdysozoa</taxon>
        <taxon>Arthropoda</taxon>
        <taxon>Hexapoda</taxon>
        <taxon>Insecta</taxon>
        <taxon>Pterygota</taxon>
        <taxon>Neoptera</taxon>
        <taxon>Endopterygota</taxon>
        <taxon>Hymenoptera</taxon>
        <taxon>Apocrita</taxon>
        <taxon>Aculeata</taxon>
        <taxon>Formicoidea</taxon>
        <taxon>Formicidae</taxon>
        <taxon>Myrmicinae</taxon>
        <taxon>Trachymyrmex</taxon>
    </lineage>
</organism>
<dbReference type="InterPro" id="IPR007858">
    <property type="entry name" value="Dpy-30_motif"/>
</dbReference>
<dbReference type="GO" id="GO:0005929">
    <property type="term" value="C:cilium"/>
    <property type="evidence" value="ECO:0007669"/>
    <property type="project" value="TreeGrafter"/>
</dbReference>
<evidence type="ECO:0000313" key="6">
    <source>
        <dbReference type="Proteomes" id="UP000078541"/>
    </source>
</evidence>
<dbReference type="Gene3D" id="1.20.890.10">
    <property type="entry name" value="cAMP-dependent protein kinase regulatory subunit, dimerization-anchoring domain"/>
    <property type="match status" value="1"/>
</dbReference>
<dbReference type="GO" id="GO:0003341">
    <property type="term" value="P:cilium movement"/>
    <property type="evidence" value="ECO:0007669"/>
    <property type="project" value="TreeGrafter"/>
</dbReference>
<gene>
    <name evidence="5" type="ORF">ALC56_10856</name>
</gene>
<proteinExistence type="inferred from homology"/>
<dbReference type="InterPro" id="IPR001564">
    <property type="entry name" value="Nucleoside_diP_kinase"/>
</dbReference>
<evidence type="ECO:0000313" key="5">
    <source>
        <dbReference type="EMBL" id="KYN34888.1"/>
    </source>
</evidence>
<dbReference type="Gene3D" id="3.30.70.141">
    <property type="entry name" value="Nucleoside diphosphate kinase-like domain"/>
    <property type="match status" value="1"/>
</dbReference>
<evidence type="ECO:0000256" key="3">
    <source>
        <dbReference type="RuleBase" id="RU004011"/>
    </source>
</evidence>
<accession>A0A195F349</accession>
<dbReference type="InterPro" id="IPR036850">
    <property type="entry name" value="NDK-like_dom_sf"/>
</dbReference>
<dbReference type="GO" id="GO:0004550">
    <property type="term" value="F:nucleoside diphosphate kinase activity"/>
    <property type="evidence" value="ECO:0007669"/>
    <property type="project" value="InterPro"/>
</dbReference>
<keyword evidence="6" id="KW-1185">Reference proteome</keyword>
<dbReference type="STRING" id="34720.A0A195F349"/>
<dbReference type="OrthoDB" id="1729737at2759"/>
<dbReference type="PROSITE" id="PS51374">
    <property type="entry name" value="NDPK_LIKE"/>
    <property type="match status" value="1"/>
</dbReference>
<dbReference type="SUPFAM" id="SSF54919">
    <property type="entry name" value="Nucleoside diphosphate kinase, NDK"/>
    <property type="match status" value="1"/>
</dbReference>
<dbReference type="Pfam" id="PF00334">
    <property type="entry name" value="NDK"/>
    <property type="match status" value="1"/>
</dbReference>
<evidence type="ECO:0000256" key="2">
    <source>
        <dbReference type="PROSITE-ProRule" id="PRU00706"/>
    </source>
</evidence>
<reference evidence="5 6" key="1">
    <citation type="submission" date="2016-03" db="EMBL/GenBank/DDBJ databases">
        <title>Trachymyrmex septentrionalis WGS genome.</title>
        <authorList>
            <person name="Nygaard S."/>
            <person name="Hu H."/>
            <person name="Boomsma J."/>
            <person name="Zhang G."/>
        </authorList>
    </citation>
    <scope>NUCLEOTIDE SEQUENCE [LARGE SCALE GENOMIC DNA]</scope>
    <source>
        <strain evidence="5">Tsep2-gDNA-1</strain>
        <tissue evidence="5">Whole body</tissue>
    </source>
</reference>
<feature type="domain" description="Nucleoside diphosphate kinase-like" evidence="4">
    <location>
        <begin position="131"/>
        <end position="271"/>
    </location>
</feature>
<dbReference type="GO" id="GO:0006241">
    <property type="term" value="P:CTP biosynthetic process"/>
    <property type="evidence" value="ECO:0007669"/>
    <property type="project" value="InterPro"/>
</dbReference>
<protein>
    <submittedName>
        <fullName evidence="5">Nucleoside diphosphate kinase like protein 5</fullName>
    </submittedName>
</protein>
<dbReference type="InterPro" id="IPR034907">
    <property type="entry name" value="NDK-like_dom"/>
</dbReference>
<dbReference type="KEGG" id="tsep:108752323"/>
<comment type="similarity">
    <text evidence="1 2 3">Belongs to the NDK family.</text>
</comment>
<sequence length="332" mass="38008">MCDCSQKQHDKTIQKIDPVTVTLFSKCPTPYRPGKNILEYTIPNGSDRMPIDFVQSSSSDTVCVSTKTLSIDTQSSSGSSRIYKFVCPTKSDDDYSDEFVKYDEESFKSSAVSVVLETNKIKKTVEEEPEIEYTLAIIKPEAVIYRKEIENQIYEEGFQICQTRWLQLTPEQVAEFYNNRFGELSFPNLVAYMSSGSIIVFVLAKQNAVEEWKRIIGPITVTEARLYFPDSLRAKYGRKGDNLKNAIHGSCNREQAEKEIHFFFPRFITEPVLRDDMAEDFLWETINPVLIEGLTMCCKQKPADPVLWLAHWLILNNPNKPKLPEDLALIPT</sequence>
<evidence type="ECO:0000256" key="1">
    <source>
        <dbReference type="ARBA" id="ARBA00008142"/>
    </source>
</evidence>
<evidence type="ECO:0000259" key="4">
    <source>
        <dbReference type="SMART" id="SM00562"/>
    </source>
</evidence>
<keyword evidence="5" id="KW-0808">Transferase</keyword>
<dbReference type="Proteomes" id="UP000078541">
    <property type="component" value="Unassembled WGS sequence"/>
</dbReference>
<dbReference type="GO" id="GO:0006183">
    <property type="term" value="P:GTP biosynthetic process"/>
    <property type="evidence" value="ECO:0007669"/>
    <property type="project" value="InterPro"/>
</dbReference>
<dbReference type="PANTHER" id="PTHR46161:SF1">
    <property type="entry name" value="NUCLEOSIDE DIPHOSPHATE KINASE HOMOLOG 5"/>
    <property type="match status" value="1"/>
</dbReference>
<dbReference type="Pfam" id="PF05186">
    <property type="entry name" value="Dpy-30"/>
    <property type="match status" value="1"/>
</dbReference>
<dbReference type="AlphaFoldDB" id="A0A195F349"/>
<keyword evidence="5" id="KW-0418">Kinase</keyword>
<comment type="caution">
    <text evidence="2">Lacks conserved residue(s) required for the propagation of feature annotation.</text>
</comment>
<dbReference type="SMART" id="SM00562">
    <property type="entry name" value="NDK"/>
    <property type="match status" value="1"/>
</dbReference>
<dbReference type="GO" id="GO:1902176">
    <property type="term" value="P:negative regulation of oxidative stress-induced intrinsic apoptotic signaling pathway"/>
    <property type="evidence" value="ECO:0007669"/>
    <property type="project" value="TreeGrafter"/>
</dbReference>